<sequence>MSLEELPWSDTGYARVFERVQERAGLLPPTCVPAAEDGINRAMARSGTQDFSSYVALISSDPAALDDLLTELTIGETYFFRTHEHFNFLSHQALPELRRLRGPEHTLRVWSAGCASGEEPYSLAVLLMEEGFGDRMEVLATDISRAALARAQVARYGPWSLRGIQAERMRPFLHMGTPRYELAPEVRQRVHFSYLNLALETWPSRSSGIHDLDIIFCRNVLIYFTRPTIEAVARRLHASLADGGFLITGPSDPSLVDLAPLEPLLTEWGVAYRRPTARPPRALPPSNYRSYPALPTVAPALPALASGPLPPLLPAPPALLPAPPAPPPPPAAPPLDTASAGLAPAREAMARGDWRKAAQLAGAQQPSPEAAVIEVRALANVEPEAAVKACAEAAARHPMDVELRYLESLLLMSVGRLGEAERAARQALYLEPSLAVAHLTLGYVLRRLGDTSGAVRAFRAAEALCSALQPEAIVPLSEGESAGRLAKVAQSERKRLEAAESRREG</sequence>
<accession>A0A085W3U1</accession>
<dbReference type="InterPro" id="IPR022642">
    <property type="entry name" value="CheR_C"/>
</dbReference>
<dbReference type="EMBL" id="JMCB01000022">
    <property type="protein sequence ID" value="KFE62354.1"/>
    <property type="molecule type" value="Genomic_DNA"/>
</dbReference>
<evidence type="ECO:0000256" key="3">
    <source>
        <dbReference type="ARBA" id="ARBA00022691"/>
    </source>
</evidence>
<dbReference type="Gene3D" id="3.40.50.150">
    <property type="entry name" value="Vaccinia Virus protein VP39"/>
    <property type="match status" value="1"/>
</dbReference>
<dbReference type="PRINTS" id="PR00996">
    <property type="entry name" value="CHERMTFRASE"/>
</dbReference>
<gene>
    <name evidence="5" type="ORF">DB31_4064</name>
</gene>
<dbReference type="SUPFAM" id="SSF53335">
    <property type="entry name" value="S-adenosyl-L-methionine-dependent methyltransferases"/>
    <property type="match status" value="1"/>
</dbReference>
<dbReference type="RefSeq" id="WP_083969147.1">
    <property type="nucleotide sequence ID" value="NZ_JMCB01000022.1"/>
</dbReference>
<keyword evidence="6" id="KW-1185">Reference proteome</keyword>
<feature type="domain" description="CheR-type methyltransferase" evidence="4">
    <location>
        <begin position="1"/>
        <end position="252"/>
    </location>
</feature>
<keyword evidence="2 5" id="KW-0808">Transferase</keyword>
<dbReference type="GO" id="GO:0032259">
    <property type="term" value="P:methylation"/>
    <property type="evidence" value="ECO:0007669"/>
    <property type="project" value="UniProtKB-KW"/>
</dbReference>
<dbReference type="Proteomes" id="UP000028725">
    <property type="component" value="Unassembled WGS sequence"/>
</dbReference>
<dbReference type="InterPro" id="IPR000780">
    <property type="entry name" value="CheR_MeTrfase"/>
</dbReference>
<evidence type="ECO:0000259" key="4">
    <source>
        <dbReference type="PROSITE" id="PS50123"/>
    </source>
</evidence>
<dbReference type="InterPro" id="IPR050903">
    <property type="entry name" value="Bact_Chemotaxis_MeTrfase"/>
</dbReference>
<dbReference type="InterPro" id="IPR029063">
    <property type="entry name" value="SAM-dependent_MTases_sf"/>
</dbReference>
<dbReference type="PROSITE" id="PS50123">
    <property type="entry name" value="CHER"/>
    <property type="match status" value="1"/>
</dbReference>
<organism evidence="5 6">
    <name type="scientific">Hyalangium minutum</name>
    <dbReference type="NCBI Taxonomy" id="394096"/>
    <lineage>
        <taxon>Bacteria</taxon>
        <taxon>Pseudomonadati</taxon>
        <taxon>Myxococcota</taxon>
        <taxon>Myxococcia</taxon>
        <taxon>Myxococcales</taxon>
        <taxon>Cystobacterineae</taxon>
        <taxon>Archangiaceae</taxon>
        <taxon>Hyalangium</taxon>
    </lineage>
</organism>
<evidence type="ECO:0000256" key="2">
    <source>
        <dbReference type="ARBA" id="ARBA00022679"/>
    </source>
</evidence>
<dbReference type="Pfam" id="PF01739">
    <property type="entry name" value="CheR"/>
    <property type="match status" value="1"/>
</dbReference>
<dbReference type="AlphaFoldDB" id="A0A085W3U1"/>
<dbReference type="PATRIC" id="fig|394096.3.peg.7799"/>
<dbReference type="PANTHER" id="PTHR24422">
    <property type="entry name" value="CHEMOTAXIS PROTEIN METHYLTRANSFERASE"/>
    <property type="match status" value="1"/>
</dbReference>
<name>A0A085W3U1_9BACT</name>
<comment type="caution">
    <text evidence="5">The sequence shown here is derived from an EMBL/GenBank/DDBJ whole genome shotgun (WGS) entry which is preliminary data.</text>
</comment>
<dbReference type="SUPFAM" id="SSF48452">
    <property type="entry name" value="TPR-like"/>
    <property type="match status" value="1"/>
</dbReference>
<evidence type="ECO:0000313" key="6">
    <source>
        <dbReference type="Proteomes" id="UP000028725"/>
    </source>
</evidence>
<keyword evidence="1 5" id="KW-0489">Methyltransferase</keyword>
<dbReference type="STRING" id="394096.DB31_4064"/>
<reference evidence="5 6" key="1">
    <citation type="submission" date="2014-04" db="EMBL/GenBank/DDBJ databases">
        <title>Genome assembly of Hyalangium minutum DSM 14724.</title>
        <authorList>
            <person name="Sharma G."/>
            <person name="Subramanian S."/>
        </authorList>
    </citation>
    <scope>NUCLEOTIDE SEQUENCE [LARGE SCALE GENOMIC DNA]</scope>
    <source>
        <strain evidence="5 6">DSM 14724</strain>
    </source>
</reference>
<dbReference type="InterPro" id="IPR011990">
    <property type="entry name" value="TPR-like_helical_dom_sf"/>
</dbReference>
<proteinExistence type="predicted"/>
<dbReference type="GO" id="GO:0008757">
    <property type="term" value="F:S-adenosylmethionine-dependent methyltransferase activity"/>
    <property type="evidence" value="ECO:0007669"/>
    <property type="project" value="InterPro"/>
</dbReference>
<keyword evidence="3" id="KW-0949">S-adenosyl-L-methionine</keyword>
<evidence type="ECO:0000313" key="5">
    <source>
        <dbReference type="EMBL" id="KFE62354.1"/>
    </source>
</evidence>
<dbReference type="PANTHER" id="PTHR24422:SF19">
    <property type="entry name" value="CHEMOTAXIS PROTEIN METHYLTRANSFERASE"/>
    <property type="match status" value="1"/>
</dbReference>
<evidence type="ECO:0000256" key="1">
    <source>
        <dbReference type="ARBA" id="ARBA00022603"/>
    </source>
</evidence>
<dbReference type="SMART" id="SM00138">
    <property type="entry name" value="MeTrc"/>
    <property type="match status" value="1"/>
</dbReference>
<dbReference type="Gene3D" id="1.25.40.10">
    <property type="entry name" value="Tetratricopeptide repeat domain"/>
    <property type="match status" value="1"/>
</dbReference>
<protein>
    <submittedName>
        <fullName evidence="5">Chemotaxis protein methyltransferase CheR</fullName>
    </submittedName>
</protein>